<feature type="transmembrane region" description="Helical" evidence="2">
    <location>
        <begin position="29"/>
        <end position="48"/>
    </location>
</feature>
<evidence type="ECO:0000256" key="2">
    <source>
        <dbReference type="SAM" id="Phobius"/>
    </source>
</evidence>
<keyword evidence="2" id="KW-1133">Transmembrane helix</keyword>
<organism evidence="3 4">
    <name type="scientific">Pseudoclavibacter albus</name>
    <dbReference type="NCBI Taxonomy" id="272241"/>
    <lineage>
        <taxon>Bacteria</taxon>
        <taxon>Bacillati</taxon>
        <taxon>Actinomycetota</taxon>
        <taxon>Actinomycetes</taxon>
        <taxon>Micrococcales</taxon>
        <taxon>Microbacteriaceae</taxon>
        <taxon>Pseudoclavibacter</taxon>
    </lineage>
</organism>
<keyword evidence="2" id="KW-0472">Membrane</keyword>
<dbReference type="RefSeq" id="WP_066079536.1">
    <property type="nucleotide sequence ID" value="NZ_JAFDPW010000002.1"/>
</dbReference>
<evidence type="ECO:0000256" key="1">
    <source>
        <dbReference type="SAM" id="MobiDB-lite"/>
    </source>
</evidence>
<evidence type="ECO:0000313" key="3">
    <source>
        <dbReference type="EMBL" id="MCT2041765.1"/>
    </source>
</evidence>
<feature type="region of interest" description="Disordered" evidence="1">
    <location>
        <begin position="62"/>
        <end position="116"/>
    </location>
</feature>
<accession>A0ABT2HTX5</accession>
<feature type="region of interest" description="Disordered" evidence="1">
    <location>
        <begin position="1"/>
        <end position="20"/>
    </location>
</feature>
<protein>
    <submittedName>
        <fullName evidence="3">Uncharacterized protein</fullName>
    </submittedName>
</protein>
<sequence length="213" mass="21836">MSDDTLNLSGEPQADPIEQEAERRGMAKGIAIVLAVLAVLALVALWLFNWGPLKPQPAADNTVPVTTLPNDGSLAPELDSTKTPEAAPTNPDYTPEAGASDAPATNAPSNGAKPSGEVTVALSRWNWIAAKQAISVAGFLPGVVENGGTCTLEATNGSTTVSNSQAATTDAHQTVCAMNLVDPKLTPGQWTVTMSYEGPSGSGTSEPAQVTIN</sequence>
<keyword evidence="4" id="KW-1185">Reference proteome</keyword>
<reference evidence="3 4" key="1">
    <citation type="submission" date="2022-04" db="EMBL/GenBank/DDBJ databases">
        <title>Human microbiome associated bacterial genomes.</title>
        <authorList>
            <person name="Sandstrom S."/>
            <person name="Salamzade R."/>
            <person name="Kalan L.R."/>
        </authorList>
    </citation>
    <scope>NUCLEOTIDE SEQUENCE [LARGE SCALE GENOMIC DNA]</scope>
    <source>
        <strain evidence="4">p3-SID1799</strain>
    </source>
</reference>
<dbReference type="Proteomes" id="UP001525379">
    <property type="component" value="Unassembled WGS sequence"/>
</dbReference>
<feature type="compositionally biased region" description="Polar residues" evidence="1">
    <location>
        <begin position="1"/>
        <end position="10"/>
    </location>
</feature>
<comment type="caution">
    <text evidence="3">The sequence shown here is derived from an EMBL/GenBank/DDBJ whole genome shotgun (WGS) entry which is preliminary data.</text>
</comment>
<gene>
    <name evidence="3" type="ORF">M3D15_00180</name>
</gene>
<name>A0ABT2HTX5_9MICO</name>
<keyword evidence="2" id="KW-0812">Transmembrane</keyword>
<dbReference type="EMBL" id="JALXSQ010000001">
    <property type="protein sequence ID" value="MCT2041765.1"/>
    <property type="molecule type" value="Genomic_DNA"/>
</dbReference>
<evidence type="ECO:0000313" key="4">
    <source>
        <dbReference type="Proteomes" id="UP001525379"/>
    </source>
</evidence>
<proteinExistence type="predicted"/>